<dbReference type="AlphaFoldDB" id="A0A7W5Z3H0"/>
<reference evidence="1 2" key="1">
    <citation type="submission" date="2020-08" db="EMBL/GenBank/DDBJ databases">
        <title>Genomic Encyclopedia of Type Strains, Phase IV (KMG-IV): sequencing the most valuable type-strain genomes for metagenomic binning, comparative biology and taxonomic classification.</title>
        <authorList>
            <person name="Goeker M."/>
        </authorList>
    </citation>
    <scope>NUCLEOTIDE SEQUENCE [LARGE SCALE GENOMIC DNA]</scope>
    <source>
        <strain evidence="1 2">DSM 28760</strain>
    </source>
</reference>
<comment type="caution">
    <text evidence="1">The sequence shown here is derived from an EMBL/GenBank/DDBJ whole genome shotgun (WGS) entry which is preliminary data.</text>
</comment>
<gene>
    <name evidence="1" type="ORF">FHS81_000991</name>
</gene>
<organism evidence="1 2">
    <name type="scientific">Pseudochelatococcus contaminans</name>
    <dbReference type="NCBI Taxonomy" id="1538103"/>
    <lineage>
        <taxon>Bacteria</taxon>
        <taxon>Pseudomonadati</taxon>
        <taxon>Pseudomonadota</taxon>
        <taxon>Alphaproteobacteria</taxon>
        <taxon>Hyphomicrobiales</taxon>
        <taxon>Chelatococcaceae</taxon>
        <taxon>Pseudochelatococcus</taxon>
    </lineage>
</organism>
<evidence type="ECO:0000313" key="1">
    <source>
        <dbReference type="EMBL" id="MBB3808921.1"/>
    </source>
</evidence>
<sequence>MGVSHAAVNHSRGTIPVKPFRTVCEYTNLLAIGGGLRHSFIAAVAPAAAAASFTSRSDFVITSGL</sequence>
<accession>A0A7W5Z3H0</accession>
<dbReference type="Proteomes" id="UP000537592">
    <property type="component" value="Unassembled WGS sequence"/>
</dbReference>
<protein>
    <submittedName>
        <fullName evidence="1">Uncharacterized protein</fullName>
    </submittedName>
</protein>
<proteinExistence type="predicted"/>
<dbReference type="EMBL" id="JACICC010000002">
    <property type="protein sequence ID" value="MBB3808921.1"/>
    <property type="molecule type" value="Genomic_DNA"/>
</dbReference>
<keyword evidence="2" id="KW-1185">Reference proteome</keyword>
<name>A0A7W5Z3H0_9HYPH</name>
<evidence type="ECO:0000313" key="2">
    <source>
        <dbReference type="Proteomes" id="UP000537592"/>
    </source>
</evidence>